<dbReference type="PANTHER" id="PTHR46127">
    <property type="entry name" value="CILIA- AND FLAGELLA-ASSOCIATED PROTEIN 65"/>
    <property type="match status" value="1"/>
</dbReference>
<dbReference type="Pfam" id="PF24507">
    <property type="entry name" value="Ig_CFAP65_4th"/>
    <property type="match status" value="1"/>
</dbReference>
<dbReference type="InterPro" id="IPR013783">
    <property type="entry name" value="Ig-like_fold"/>
</dbReference>
<accession>A0A7R9HEL4</accession>
<dbReference type="GO" id="GO:0005737">
    <property type="term" value="C:cytoplasm"/>
    <property type="evidence" value="ECO:0007669"/>
    <property type="project" value="UniProtKB-SubCell"/>
</dbReference>
<dbReference type="AlphaFoldDB" id="A0A7R9HEL4"/>
<proteinExistence type="predicted"/>
<protein>
    <recommendedName>
        <fullName evidence="4">Abnormal spindle-like microcephaly-associated protein ASH domain-containing protein</fullName>
    </recommendedName>
</protein>
<dbReference type="InterPro" id="IPR058536">
    <property type="entry name" value="Ig_CFAP65_4th"/>
</dbReference>
<evidence type="ECO:0000259" key="2">
    <source>
        <dbReference type="Pfam" id="PF24816"/>
    </source>
</evidence>
<dbReference type="Gene3D" id="2.60.40.10">
    <property type="entry name" value="Immunoglobulins"/>
    <property type="match status" value="3"/>
</dbReference>
<feature type="domain" description="CFAP65-like ninth Ig-like" evidence="2">
    <location>
        <begin position="692"/>
        <end position="812"/>
    </location>
</feature>
<dbReference type="InterPro" id="IPR052614">
    <property type="entry name" value="CFAP65"/>
</dbReference>
<evidence type="ECO:0000313" key="3">
    <source>
        <dbReference type="EMBL" id="CAD7416506.1"/>
    </source>
</evidence>
<dbReference type="Pfam" id="PF24816">
    <property type="entry name" value="Ig_CFAP65__9th"/>
    <property type="match status" value="1"/>
</dbReference>
<feature type="domain" description="CFAP65 fourth Ig-like" evidence="1">
    <location>
        <begin position="120"/>
        <end position="201"/>
    </location>
</feature>
<sequence length="873" mass="98202">MNVDFGSVLTGITSCKVVRLENDSLREFDYKIQRDPATNPLGHVFDVEPYCATVPPGQHFVFKVKFAPKFTSAVCIDYFTVLGPDGVKLILTVRGCSEGPSVQTSTDKMLFLCLGGKTSASDILILNNESDVPATFQFDVDKTQSVFQVGETTGALKPRGTLYVTVKFVPPFPGIFVQKLACLVLYQEPLLIEAVGVCSDSENISPARLSLTSHWEHCPLEGNYERYMDDCSRVAKNPPELSLSEAYLDFGQAEVGTTDAPLAFSLTSHVDDDMILEWDQDKNKVFHIDPPSTLVPAWRSVLFQVYFRPHTIDLLYSAKLEGRAYRGTHETRQKMEFPLETWISVMGHSFGPDSKMWVPQYKLSHQTVILPACVPSVPVYTTFLIKRFGHLPLMFKFLPPNISNYTVKPSQGVIDTEYQIVVVQLYPECLQETAYVERWGLEFNKSPDQEVSVYFRAYAEHPSLEIGEGNIVLLPPNFPGCEEIVNVPIRNLSRHSVRFGFKPCGTANDVTILDSEGTISANELVHSQWSFRMSSVGFTYVQFICQVWVLQQGLYPAGVPTEYIVTGYGESEHVEIVAEPKHLDFGESHCGDLKVGRFIVINSSRCPIHFLFRCVNFELGNTPSFQDIKLSPTWGSIPKKKSIEVTVSVQTNLVGSQTLSIYCDVRKSVHSSEVVWRSKIFLAQVSYEGLTPKLEITDISSTGGGLVLSKADLWEILQLDKWNEALSSTIPCEIKLVRFRVIERPQGSAPFLMHLLLKNCSNISTHWELRRHKECRCHQLIKDHRINFRDEKIHCPHRQLFNLQPLRGTLQVLTIVHSTTPQGNTLGTDNCSLYNPSGVHSRYQELHSKIPKRYTPGTDNCSLYSTSGVHSSY</sequence>
<evidence type="ECO:0000259" key="1">
    <source>
        <dbReference type="Pfam" id="PF24507"/>
    </source>
</evidence>
<dbReference type="GO" id="GO:0031514">
    <property type="term" value="C:motile cilium"/>
    <property type="evidence" value="ECO:0007669"/>
    <property type="project" value="UniProtKB-SubCell"/>
</dbReference>
<organism evidence="3">
    <name type="scientific">Timema poppense</name>
    <name type="common">Walking stick</name>
    <dbReference type="NCBI Taxonomy" id="170557"/>
    <lineage>
        <taxon>Eukaryota</taxon>
        <taxon>Metazoa</taxon>
        <taxon>Ecdysozoa</taxon>
        <taxon>Arthropoda</taxon>
        <taxon>Hexapoda</taxon>
        <taxon>Insecta</taxon>
        <taxon>Pterygota</taxon>
        <taxon>Neoptera</taxon>
        <taxon>Polyneoptera</taxon>
        <taxon>Phasmatodea</taxon>
        <taxon>Timematodea</taxon>
        <taxon>Timematoidea</taxon>
        <taxon>Timematidae</taxon>
        <taxon>Timema</taxon>
    </lineage>
</organism>
<dbReference type="PANTHER" id="PTHR46127:SF1">
    <property type="entry name" value="CILIA- AND FLAGELLA-ASSOCIATED PROTEIN 65"/>
    <property type="match status" value="1"/>
</dbReference>
<gene>
    <name evidence="3" type="ORF">TPSB3V08_LOCUS11094</name>
</gene>
<dbReference type="EMBL" id="OD011248">
    <property type="protein sequence ID" value="CAD7416506.1"/>
    <property type="molecule type" value="Genomic_DNA"/>
</dbReference>
<evidence type="ECO:0008006" key="4">
    <source>
        <dbReference type="Google" id="ProtNLM"/>
    </source>
</evidence>
<dbReference type="InterPro" id="IPR056344">
    <property type="entry name" value="Ig_CFAP65-like_9th"/>
</dbReference>
<reference evidence="3" key="1">
    <citation type="submission" date="2020-11" db="EMBL/GenBank/DDBJ databases">
        <authorList>
            <person name="Tran Van P."/>
        </authorList>
    </citation>
    <scope>NUCLEOTIDE SEQUENCE</scope>
</reference>
<name>A0A7R9HEL4_TIMPO</name>